<sequence length="115" mass="13618">MDNVTVARPFFKEYAWQALMAWGETSQLDMAVEECAELIKAIQDYKRGRLKNPKEAILDEVVDVLLMTDQLREIFLISGEELEKRRKQKIVRLCTRMDAEETRRHEWEVTNDTKN</sequence>
<accession>A0A0F9J2W8</accession>
<protein>
    <recommendedName>
        <fullName evidence="2">NTP pyrophosphohydrolase MazG putative catalytic core domain-containing protein</fullName>
    </recommendedName>
</protein>
<evidence type="ECO:0008006" key="2">
    <source>
        <dbReference type="Google" id="ProtNLM"/>
    </source>
</evidence>
<dbReference type="CDD" id="cd11539">
    <property type="entry name" value="NTP-PPase_u2"/>
    <property type="match status" value="1"/>
</dbReference>
<dbReference type="Gene3D" id="1.10.287.1080">
    <property type="entry name" value="MazG-like"/>
    <property type="match status" value="1"/>
</dbReference>
<comment type="caution">
    <text evidence="1">The sequence shown here is derived from an EMBL/GenBank/DDBJ whole genome shotgun (WGS) entry which is preliminary data.</text>
</comment>
<name>A0A0F9J2W8_9ZZZZ</name>
<dbReference type="SUPFAM" id="SSF101386">
    <property type="entry name" value="all-alpha NTP pyrophosphatases"/>
    <property type="match status" value="1"/>
</dbReference>
<reference evidence="1" key="1">
    <citation type="journal article" date="2015" name="Nature">
        <title>Complex archaea that bridge the gap between prokaryotes and eukaryotes.</title>
        <authorList>
            <person name="Spang A."/>
            <person name="Saw J.H."/>
            <person name="Jorgensen S.L."/>
            <person name="Zaremba-Niedzwiedzka K."/>
            <person name="Martijn J."/>
            <person name="Lind A.E."/>
            <person name="van Eijk R."/>
            <person name="Schleper C."/>
            <person name="Guy L."/>
            <person name="Ettema T.J."/>
        </authorList>
    </citation>
    <scope>NUCLEOTIDE SEQUENCE</scope>
</reference>
<gene>
    <name evidence="1" type="ORF">LCGC14_1505290</name>
</gene>
<dbReference type="EMBL" id="LAZR01010979">
    <property type="protein sequence ID" value="KKM64044.1"/>
    <property type="molecule type" value="Genomic_DNA"/>
</dbReference>
<organism evidence="1">
    <name type="scientific">marine sediment metagenome</name>
    <dbReference type="NCBI Taxonomy" id="412755"/>
    <lineage>
        <taxon>unclassified sequences</taxon>
        <taxon>metagenomes</taxon>
        <taxon>ecological metagenomes</taxon>
    </lineage>
</organism>
<evidence type="ECO:0000313" key="1">
    <source>
        <dbReference type="EMBL" id="KKM64044.1"/>
    </source>
</evidence>
<dbReference type="AlphaFoldDB" id="A0A0F9J2W8"/>
<proteinExistence type="predicted"/>